<dbReference type="InterPro" id="IPR014710">
    <property type="entry name" value="RmlC-like_jellyroll"/>
</dbReference>
<sequence length="170" mass="18758">MFKKSNLQTALRSPGEPVFGISSGLIRQVLDGSRSSARKRMILPLHKGDAALLQRMLNAVQPGTYIRPHRHTADRAESIIVLQGAIQFLRFDDCGEIVQSLEVRAGSSVFGVDIEGGIWHSFLAVEPDTVLFEVKPGPYDPETDKEFARWAPSEFSAEAEAYLQNLTTSS</sequence>
<reference evidence="2 3" key="1">
    <citation type="journal article" date="2024" name="Appl. Environ. Microbiol.">
        <title>Pontiella agarivorans sp. nov., a novel marine anaerobic bacterium capable of degrading macroalgal polysaccharides and fixing nitrogen.</title>
        <authorList>
            <person name="Liu N."/>
            <person name="Kivenson V."/>
            <person name="Peng X."/>
            <person name="Cui Z."/>
            <person name="Lankiewicz T.S."/>
            <person name="Gosselin K.M."/>
            <person name="English C.J."/>
            <person name="Blair E.M."/>
            <person name="O'Malley M.A."/>
            <person name="Valentine D.L."/>
        </authorList>
    </citation>
    <scope>NUCLEOTIDE SEQUENCE [LARGE SCALE GENOMIC DNA]</scope>
    <source>
        <strain evidence="2 3">NLcol2</strain>
    </source>
</reference>
<organism evidence="2 3">
    <name type="scientific">Pontiella agarivorans</name>
    <dbReference type="NCBI Taxonomy" id="3038953"/>
    <lineage>
        <taxon>Bacteria</taxon>
        <taxon>Pseudomonadati</taxon>
        <taxon>Kiritimatiellota</taxon>
        <taxon>Kiritimatiellia</taxon>
        <taxon>Kiritimatiellales</taxon>
        <taxon>Pontiellaceae</taxon>
        <taxon>Pontiella</taxon>
    </lineage>
</organism>
<dbReference type="EMBL" id="JARVCO010000010">
    <property type="protein sequence ID" value="MDZ8119231.1"/>
    <property type="molecule type" value="Genomic_DNA"/>
</dbReference>
<dbReference type="Pfam" id="PF19480">
    <property type="entry name" value="DUF6016"/>
    <property type="match status" value="1"/>
</dbReference>
<feature type="domain" description="Cupin fold metalloprotein WbuC cupin" evidence="1">
    <location>
        <begin position="23"/>
        <end position="101"/>
    </location>
</feature>
<evidence type="ECO:0000313" key="2">
    <source>
        <dbReference type="EMBL" id="MDZ8119231.1"/>
    </source>
</evidence>
<dbReference type="InterPro" id="IPR027565">
    <property type="entry name" value="Cupin_WbuC"/>
</dbReference>
<dbReference type="CDD" id="cd07005">
    <property type="entry name" value="cupin_WbuC-like"/>
    <property type="match status" value="1"/>
</dbReference>
<comment type="caution">
    <text evidence="2">The sequence shown here is derived from an EMBL/GenBank/DDBJ whole genome shotgun (WGS) entry which is preliminary data.</text>
</comment>
<dbReference type="Gene3D" id="2.60.120.10">
    <property type="entry name" value="Jelly Rolls"/>
    <property type="match status" value="1"/>
</dbReference>
<dbReference type="Proteomes" id="UP001290861">
    <property type="component" value="Unassembled WGS sequence"/>
</dbReference>
<dbReference type="NCBIfam" id="TIGR04366">
    <property type="entry name" value="cupin_WbuC"/>
    <property type="match status" value="1"/>
</dbReference>
<keyword evidence="3" id="KW-1185">Reference proteome</keyword>
<dbReference type="InterPro" id="IPR046058">
    <property type="entry name" value="WbuC_cupin"/>
</dbReference>
<dbReference type="InterPro" id="IPR011051">
    <property type="entry name" value="RmlC_Cupin_sf"/>
</dbReference>
<evidence type="ECO:0000259" key="1">
    <source>
        <dbReference type="Pfam" id="PF19480"/>
    </source>
</evidence>
<protein>
    <submittedName>
        <fullName evidence="2">WbuC family cupin fold metalloprotein</fullName>
    </submittedName>
</protein>
<evidence type="ECO:0000313" key="3">
    <source>
        <dbReference type="Proteomes" id="UP001290861"/>
    </source>
</evidence>
<dbReference type="SUPFAM" id="SSF51182">
    <property type="entry name" value="RmlC-like cupins"/>
    <property type="match status" value="1"/>
</dbReference>
<name>A0ABU5MZ45_9BACT</name>
<accession>A0ABU5MZ45</accession>
<proteinExistence type="predicted"/>
<gene>
    <name evidence="2" type="ORF">P9H32_11405</name>
</gene>